<organism evidence="9">
    <name type="scientific">Aegilops tauschii</name>
    <name type="common">Tausch's goatgrass</name>
    <name type="synonym">Aegilops squarrosa</name>
    <dbReference type="NCBI Taxonomy" id="37682"/>
    <lineage>
        <taxon>Eukaryota</taxon>
        <taxon>Viridiplantae</taxon>
        <taxon>Streptophyta</taxon>
        <taxon>Embryophyta</taxon>
        <taxon>Tracheophyta</taxon>
        <taxon>Spermatophyta</taxon>
        <taxon>Magnoliopsida</taxon>
        <taxon>Liliopsida</taxon>
        <taxon>Poales</taxon>
        <taxon>Poaceae</taxon>
        <taxon>BOP clade</taxon>
        <taxon>Pooideae</taxon>
        <taxon>Triticodae</taxon>
        <taxon>Triticeae</taxon>
        <taxon>Triticinae</taxon>
        <taxon>Aegilops</taxon>
    </lineage>
</organism>
<dbReference type="Gene3D" id="3.40.850.10">
    <property type="entry name" value="Kinesin motor domain"/>
    <property type="match status" value="1"/>
</dbReference>
<dbReference type="FunFam" id="1.10.150.280:FF:000003">
    <property type="entry name" value="Kinesin-like protein KIN-10C"/>
    <property type="match status" value="1"/>
</dbReference>
<feature type="region of interest" description="Disordered" evidence="8">
    <location>
        <begin position="565"/>
        <end position="617"/>
    </location>
</feature>
<feature type="binding site" evidence="6">
    <location>
        <begin position="250"/>
        <end position="257"/>
    </location>
    <ligand>
        <name>ATP</name>
        <dbReference type="ChEBI" id="CHEBI:30616"/>
    </ligand>
</feature>
<dbReference type="GO" id="GO:0007018">
    <property type="term" value="P:microtubule-based movement"/>
    <property type="evidence" value="ECO:0007669"/>
    <property type="project" value="InterPro"/>
</dbReference>
<evidence type="ECO:0000256" key="2">
    <source>
        <dbReference type="ARBA" id="ARBA00022741"/>
    </source>
</evidence>
<evidence type="ECO:0000256" key="4">
    <source>
        <dbReference type="ARBA" id="ARBA00023175"/>
    </source>
</evidence>
<keyword evidence="4 6" id="KW-0505">Motor protein</keyword>
<dbReference type="Pfam" id="PF00225">
    <property type="entry name" value="Kinesin"/>
    <property type="match status" value="1"/>
</dbReference>
<evidence type="ECO:0000313" key="9">
    <source>
        <dbReference type="EnsemblPlants" id="EMT04655"/>
    </source>
</evidence>
<accession>M8ASH5</accession>
<evidence type="ECO:0000256" key="1">
    <source>
        <dbReference type="ARBA" id="ARBA00022701"/>
    </source>
</evidence>
<dbReference type="PRINTS" id="PR00380">
    <property type="entry name" value="KINESINHEAVY"/>
</dbReference>
<dbReference type="PROSITE" id="PS00411">
    <property type="entry name" value="KINESIN_MOTOR_1"/>
    <property type="match status" value="1"/>
</dbReference>
<sequence length="717" mass="79163">MTALNKDSSDLSLTKPLVLWLGMDLKTRMFKYGFLLRRLSRGGVPDLKFDGMSRVLPRSDSFNGNGFTFGEPPRLNDELPHSFTAAATNQPTDFLNKSVGSWVVGSFLSESLDLSHAIPWIRSTTSRGSSPLSLQPQREQPKHVDVGGRSRTSSPPAHRCSIVACRRRYTAAPTPAAAVLHRSTRRPPVMFHSSANVGATVLGYASRSECYKVDAYFGKEDRVSDVFDQEVSALIPGIFEGINATVFAYGATGSGKTYTMQGSEDLPGLIPLSVATILARCTGTWCSVEISYYEVYMERCYDLLEPKAKEIMALDDKFGNLQLKGLAWVPVRSMEEFQEVYSIGVQRRKAAHTGLNDVSSRSHAVLSIRVSNDTVKGKLNLIDLAGNEDNRRACNEGIRLQESSKINSSLFALSNVISALKKNESRVPYRESRLTRILQDSLGGNSRAVMIACLNPVVYQEAVHTLSMAARSGHMVTNMASASKEHTPKVKVDMEAKLQLWLESRGKTKSTQRMNGLLSPTGWRTPSSMSHMKQPLSARVSGRAKAMDQDGAKIKKVLFDSAVHTTAENTTRPSSRDEVKTTKKESEPYDMFNAEVPPSLTPCKEDKSESPLRKALSPIPSNMMTPCNVNCPPSLELKTPIGACHIVEKNPDGTPLDKFNALGSNLKESLIQQYLEFLNVANKEELQQLKGIGEKRAEYILELREDSPRPFQSELMT</sequence>
<feature type="region of interest" description="Disordered" evidence="8">
    <location>
        <begin position="509"/>
        <end position="530"/>
    </location>
</feature>
<feature type="compositionally biased region" description="Basic and acidic residues" evidence="8">
    <location>
        <begin position="139"/>
        <end position="148"/>
    </location>
</feature>
<dbReference type="SUPFAM" id="SSF47781">
    <property type="entry name" value="RuvA domain 2-like"/>
    <property type="match status" value="1"/>
</dbReference>
<name>M8ASH5_AEGTA</name>
<dbReference type="GO" id="GO:0005875">
    <property type="term" value="C:microtubule associated complex"/>
    <property type="evidence" value="ECO:0007669"/>
    <property type="project" value="TreeGrafter"/>
</dbReference>
<feature type="compositionally biased region" description="Polar residues" evidence="8">
    <location>
        <begin position="125"/>
        <end position="138"/>
    </location>
</feature>
<feature type="compositionally biased region" description="Basic and acidic residues" evidence="8">
    <location>
        <begin position="603"/>
        <end position="612"/>
    </location>
</feature>
<dbReference type="SUPFAM" id="SSF52540">
    <property type="entry name" value="P-loop containing nucleoside triphosphate hydrolases"/>
    <property type="match status" value="1"/>
</dbReference>
<evidence type="ECO:0000256" key="5">
    <source>
        <dbReference type="ARBA" id="ARBA00061615"/>
    </source>
</evidence>
<dbReference type="PANTHER" id="PTHR47969:SF9">
    <property type="entry name" value="KINESIN-LIKE PROTEIN"/>
    <property type="match status" value="1"/>
</dbReference>
<dbReference type="SMART" id="SM00129">
    <property type="entry name" value="KISc"/>
    <property type="match status" value="1"/>
</dbReference>
<keyword evidence="3 6" id="KW-0067">ATP-binding</keyword>
<dbReference type="EnsemblPlants" id="EMT04655">
    <property type="protein sequence ID" value="EMT04655"/>
    <property type="gene ID" value="F775_08817"/>
</dbReference>
<dbReference type="InterPro" id="IPR019821">
    <property type="entry name" value="Kinesin_motor_CS"/>
</dbReference>
<reference evidence="9" key="1">
    <citation type="submission" date="2015-06" db="UniProtKB">
        <authorList>
            <consortium name="EnsemblPlants"/>
        </authorList>
    </citation>
    <scope>IDENTIFICATION</scope>
</reference>
<dbReference type="GO" id="GO:0005524">
    <property type="term" value="F:ATP binding"/>
    <property type="evidence" value="ECO:0007669"/>
    <property type="project" value="UniProtKB-UniRule"/>
</dbReference>
<dbReference type="GO" id="GO:0003777">
    <property type="term" value="F:microtubule motor activity"/>
    <property type="evidence" value="ECO:0007669"/>
    <property type="project" value="InterPro"/>
</dbReference>
<comment type="similarity">
    <text evidence="5">Belongs to the TRAFAC class myosin-kinesin ATPase superfamily. Kinesin family. KIN-10 subfamily.</text>
</comment>
<dbReference type="GO" id="GO:0008017">
    <property type="term" value="F:microtubule binding"/>
    <property type="evidence" value="ECO:0007669"/>
    <property type="project" value="InterPro"/>
</dbReference>
<keyword evidence="2 6" id="KW-0547">Nucleotide-binding</keyword>
<dbReference type="InterPro" id="IPR036961">
    <property type="entry name" value="Kinesin_motor_dom_sf"/>
</dbReference>
<evidence type="ECO:0000256" key="8">
    <source>
        <dbReference type="SAM" id="MobiDB-lite"/>
    </source>
</evidence>
<evidence type="ECO:0000256" key="7">
    <source>
        <dbReference type="RuleBase" id="RU000394"/>
    </source>
</evidence>
<dbReference type="GO" id="GO:0007052">
    <property type="term" value="P:mitotic spindle organization"/>
    <property type="evidence" value="ECO:0007669"/>
    <property type="project" value="TreeGrafter"/>
</dbReference>
<feature type="region of interest" description="Disordered" evidence="8">
    <location>
        <begin position="125"/>
        <end position="157"/>
    </location>
</feature>
<evidence type="ECO:0000256" key="3">
    <source>
        <dbReference type="ARBA" id="ARBA00022840"/>
    </source>
</evidence>
<keyword evidence="1 7" id="KW-0493">Microtubule</keyword>
<evidence type="ECO:0000256" key="6">
    <source>
        <dbReference type="PROSITE-ProRule" id="PRU00283"/>
    </source>
</evidence>
<dbReference type="InterPro" id="IPR027417">
    <property type="entry name" value="P-loop_NTPase"/>
</dbReference>
<dbReference type="GO" id="GO:0005874">
    <property type="term" value="C:microtubule"/>
    <property type="evidence" value="ECO:0007669"/>
    <property type="project" value="UniProtKB-KW"/>
</dbReference>
<dbReference type="Gene3D" id="1.10.150.280">
    <property type="entry name" value="AF1531-like domain"/>
    <property type="match status" value="1"/>
</dbReference>
<dbReference type="GO" id="GO:0051231">
    <property type="term" value="P:spindle elongation"/>
    <property type="evidence" value="ECO:0007669"/>
    <property type="project" value="TreeGrafter"/>
</dbReference>
<protein>
    <recommendedName>
        <fullName evidence="7">Kinesin-like protein</fullName>
    </recommendedName>
</protein>
<dbReference type="InterPro" id="IPR027640">
    <property type="entry name" value="Kinesin-like_fam"/>
</dbReference>
<feature type="compositionally biased region" description="Basic and acidic residues" evidence="8">
    <location>
        <begin position="574"/>
        <end position="587"/>
    </location>
</feature>
<proteinExistence type="inferred from homology"/>
<dbReference type="InterPro" id="IPR010994">
    <property type="entry name" value="RuvA_2-like"/>
</dbReference>
<dbReference type="PANTHER" id="PTHR47969">
    <property type="entry name" value="CHROMOSOME-ASSOCIATED KINESIN KIF4A-RELATED"/>
    <property type="match status" value="1"/>
</dbReference>
<dbReference type="FunFam" id="3.40.850.10:FF:000087">
    <property type="entry name" value="Kinesin-like protein"/>
    <property type="match status" value="1"/>
</dbReference>
<dbReference type="AlphaFoldDB" id="M8ASH5"/>
<dbReference type="PROSITE" id="PS50067">
    <property type="entry name" value="KINESIN_MOTOR_2"/>
    <property type="match status" value="1"/>
</dbReference>
<dbReference type="InterPro" id="IPR001752">
    <property type="entry name" value="Kinesin_motor_dom"/>
</dbReference>